<evidence type="ECO:0000313" key="2">
    <source>
        <dbReference type="Proteomes" id="UP000186601"/>
    </source>
</evidence>
<organism evidence="1 2">
    <name type="scientific">Hermanssonia centrifuga</name>
    <dbReference type="NCBI Taxonomy" id="98765"/>
    <lineage>
        <taxon>Eukaryota</taxon>
        <taxon>Fungi</taxon>
        <taxon>Dikarya</taxon>
        <taxon>Basidiomycota</taxon>
        <taxon>Agaricomycotina</taxon>
        <taxon>Agaricomycetes</taxon>
        <taxon>Polyporales</taxon>
        <taxon>Meruliaceae</taxon>
        <taxon>Hermanssonia</taxon>
    </lineage>
</organism>
<gene>
    <name evidence="1" type="ORF">PHLCEN_2v9438</name>
</gene>
<name>A0A2R6NQP3_9APHY</name>
<sequence length="480" mass="54203">MTAALIFRTQQLEQRLALYESQRDSTPPVPSPPADVSSGSDMTMELFDFAESSSFLVGPMEASTPLIIPDIPVDPLFDMDSLHPSVVMSRMLLPNPPLHFSDTSAIPMQNTFELRSTFLAHNVQLGLYLRDSKWKAVKEGDYSGRDVHPALVHLAQLIGGTLWKMHNKSDPLIVQEDVELQNVLRALEEPSDPSTQLLVYCLLAWYAFFIRNIEEANKYLVKGLQVILDHNLGLIMPGTETILPMEEPDEDAKEQITAMSQLLYLDKAATIVLNTPSVFDDNYDRQIKVLPLVQPWLSKHSVVLMRARSVYFLQQALRLSRIQWYSQYWDTLEEVSQHVSLLVPQMLKSTLCADPRHGVSLKVCIMIALAAMVELHRLPATYHAESRQKVVDVVMEIVGLTRGFKEEDFVLLDPILGTCWTVVATALCQERQSFVEIAQMEPDAQWGEAFTIMITCASKLGTKLPYMGESLRAHLFLSRF</sequence>
<dbReference type="Proteomes" id="UP000186601">
    <property type="component" value="Unassembled WGS sequence"/>
</dbReference>
<protein>
    <submittedName>
        <fullName evidence="1">Uncharacterized protein</fullName>
    </submittedName>
</protein>
<evidence type="ECO:0000313" key="1">
    <source>
        <dbReference type="EMBL" id="PSR74904.1"/>
    </source>
</evidence>
<dbReference type="AlphaFoldDB" id="A0A2R6NQP3"/>
<dbReference type="OrthoDB" id="2017365at2759"/>
<keyword evidence="2" id="KW-1185">Reference proteome</keyword>
<accession>A0A2R6NQP3</accession>
<proteinExistence type="predicted"/>
<comment type="caution">
    <text evidence="1">The sequence shown here is derived from an EMBL/GenBank/DDBJ whole genome shotgun (WGS) entry which is preliminary data.</text>
</comment>
<reference evidence="1 2" key="1">
    <citation type="submission" date="2018-02" db="EMBL/GenBank/DDBJ databases">
        <title>Genome sequence of the basidiomycete white-rot fungus Phlebia centrifuga.</title>
        <authorList>
            <person name="Granchi Z."/>
            <person name="Peng M."/>
            <person name="de Vries R.P."/>
            <person name="Hilden K."/>
            <person name="Makela M.R."/>
            <person name="Grigoriev I."/>
            <person name="Riley R."/>
        </authorList>
    </citation>
    <scope>NUCLEOTIDE SEQUENCE [LARGE SCALE GENOMIC DNA]</scope>
    <source>
        <strain evidence="1 2">FBCC195</strain>
    </source>
</reference>
<dbReference type="EMBL" id="MLYV02000944">
    <property type="protein sequence ID" value="PSR74904.1"/>
    <property type="molecule type" value="Genomic_DNA"/>
</dbReference>